<dbReference type="GO" id="GO:0097196">
    <property type="term" value="C:Shu complex"/>
    <property type="evidence" value="ECO:0007669"/>
    <property type="project" value="TreeGrafter"/>
</dbReference>
<dbReference type="PANTHER" id="PTHR28653:SF1">
    <property type="entry name" value="ATPASE SWSAP1"/>
    <property type="match status" value="1"/>
</dbReference>
<keyword evidence="3" id="KW-1185">Reference proteome</keyword>
<sequence length="279" mass="31604">MERFFSHRQDGERCERVEADVGMGSSDVGMLLLHGPPRCGKSSLALQLAYELVKRGGPEASVVLVLHASTKNNRHRVVPVESCDSCGTPARSGQDMVIWQRVRIKFVLVNKALKFNRIRYLENVSQLRHFACSFHMIEGQNTALIVDDLDLFCTTPEHIYRCLAFIKETMEFMRTKHGAGQVLVVASSMTLPRDLRRTLRRWFDLILQVTPGSPAPPFAYSLARGANETFEVREEAWPSAADGDWAELRPLFPPTYRVEYAFAPDGPDRQGHLQFRRAS</sequence>
<evidence type="ECO:0000313" key="2">
    <source>
        <dbReference type="EMBL" id="OQR93081.1"/>
    </source>
</evidence>
<dbReference type="OrthoDB" id="67296at2759"/>
<evidence type="ECO:0000259" key="1">
    <source>
        <dbReference type="SMART" id="SM00382"/>
    </source>
</evidence>
<reference evidence="2 3" key="1">
    <citation type="journal article" date="2014" name="Genome Biol. Evol.">
        <title>The secreted proteins of Achlya hypogyna and Thraustotheca clavata identify the ancestral oomycete secretome and reveal gene acquisitions by horizontal gene transfer.</title>
        <authorList>
            <person name="Misner I."/>
            <person name="Blouin N."/>
            <person name="Leonard G."/>
            <person name="Richards T.A."/>
            <person name="Lane C.E."/>
        </authorList>
    </citation>
    <scope>NUCLEOTIDE SEQUENCE [LARGE SCALE GENOMIC DNA]</scope>
    <source>
        <strain evidence="2 3">ATCC 48635</strain>
    </source>
</reference>
<feature type="domain" description="AAA+ ATPase" evidence="1">
    <location>
        <begin position="27"/>
        <end position="213"/>
    </location>
</feature>
<organism evidence="2 3">
    <name type="scientific">Achlya hypogyna</name>
    <name type="common">Oomycete</name>
    <name type="synonym">Protoachlya hypogyna</name>
    <dbReference type="NCBI Taxonomy" id="1202772"/>
    <lineage>
        <taxon>Eukaryota</taxon>
        <taxon>Sar</taxon>
        <taxon>Stramenopiles</taxon>
        <taxon>Oomycota</taxon>
        <taxon>Saprolegniomycetes</taxon>
        <taxon>Saprolegniales</taxon>
        <taxon>Achlyaceae</taxon>
        <taxon>Achlya</taxon>
    </lineage>
</organism>
<name>A0A1V9Z547_ACHHY</name>
<dbReference type="SMART" id="SM00382">
    <property type="entry name" value="AAA"/>
    <property type="match status" value="1"/>
</dbReference>
<evidence type="ECO:0000313" key="3">
    <source>
        <dbReference type="Proteomes" id="UP000243579"/>
    </source>
</evidence>
<dbReference type="EMBL" id="JNBR01000430">
    <property type="protein sequence ID" value="OQR93081.1"/>
    <property type="molecule type" value="Genomic_DNA"/>
</dbReference>
<dbReference type="InterPro" id="IPR027417">
    <property type="entry name" value="P-loop_NTPase"/>
</dbReference>
<dbReference type="Proteomes" id="UP000243579">
    <property type="component" value="Unassembled WGS sequence"/>
</dbReference>
<dbReference type="AlphaFoldDB" id="A0A1V9Z547"/>
<dbReference type="SUPFAM" id="SSF52540">
    <property type="entry name" value="P-loop containing nucleoside triphosphate hydrolases"/>
    <property type="match status" value="1"/>
</dbReference>
<gene>
    <name evidence="2" type="ORF">ACHHYP_02969</name>
</gene>
<accession>A0A1V9Z547</accession>
<dbReference type="Gene3D" id="3.40.50.300">
    <property type="entry name" value="P-loop containing nucleotide triphosphate hydrolases"/>
    <property type="match status" value="1"/>
</dbReference>
<proteinExistence type="predicted"/>
<dbReference type="GO" id="GO:0003697">
    <property type="term" value="F:single-stranded DNA binding"/>
    <property type="evidence" value="ECO:0007669"/>
    <property type="project" value="TreeGrafter"/>
</dbReference>
<dbReference type="GO" id="GO:0000724">
    <property type="term" value="P:double-strand break repair via homologous recombination"/>
    <property type="evidence" value="ECO:0007669"/>
    <property type="project" value="TreeGrafter"/>
</dbReference>
<dbReference type="PANTHER" id="PTHR28653">
    <property type="match status" value="1"/>
</dbReference>
<dbReference type="InterPro" id="IPR003593">
    <property type="entry name" value="AAA+_ATPase"/>
</dbReference>
<protein>
    <recommendedName>
        <fullName evidence="1">AAA+ ATPase domain-containing protein</fullName>
    </recommendedName>
</protein>
<comment type="caution">
    <text evidence="2">The sequence shown here is derived from an EMBL/GenBank/DDBJ whole genome shotgun (WGS) entry which is preliminary data.</text>
</comment>